<comment type="caution">
    <text evidence="2">The sequence shown here is derived from an EMBL/GenBank/DDBJ whole genome shotgun (WGS) entry which is preliminary data.</text>
</comment>
<gene>
    <name evidence="2" type="ORF">mMyoMyo1_008413</name>
</gene>
<organism evidence="2 3">
    <name type="scientific">Myotis myotis</name>
    <name type="common">Greater mouse-eared bat</name>
    <name type="synonym">Vespertilio myotis</name>
    <dbReference type="NCBI Taxonomy" id="51298"/>
    <lineage>
        <taxon>Eukaryota</taxon>
        <taxon>Metazoa</taxon>
        <taxon>Chordata</taxon>
        <taxon>Craniata</taxon>
        <taxon>Vertebrata</taxon>
        <taxon>Euteleostomi</taxon>
        <taxon>Mammalia</taxon>
        <taxon>Eutheria</taxon>
        <taxon>Laurasiatheria</taxon>
        <taxon>Chiroptera</taxon>
        <taxon>Yangochiroptera</taxon>
        <taxon>Vespertilionidae</taxon>
        <taxon>Myotis</taxon>
    </lineage>
</organism>
<dbReference type="AlphaFoldDB" id="A0A7J7V3L5"/>
<feature type="region of interest" description="Disordered" evidence="1">
    <location>
        <begin position="146"/>
        <end position="211"/>
    </location>
</feature>
<evidence type="ECO:0000256" key="1">
    <source>
        <dbReference type="SAM" id="MobiDB-lite"/>
    </source>
</evidence>
<name>A0A7J7V3L5_MYOMY</name>
<feature type="region of interest" description="Disordered" evidence="1">
    <location>
        <begin position="1"/>
        <end position="48"/>
    </location>
</feature>
<evidence type="ECO:0000313" key="3">
    <source>
        <dbReference type="Proteomes" id="UP000527355"/>
    </source>
</evidence>
<dbReference type="EMBL" id="JABWUV010000011">
    <property type="protein sequence ID" value="KAF6319674.1"/>
    <property type="molecule type" value="Genomic_DNA"/>
</dbReference>
<proteinExistence type="predicted"/>
<feature type="region of interest" description="Disordered" evidence="1">
    <location>
        <begin position="53"/>
        <end position="72"/>
    </location>
</feature>
<protein>
    <submittedName>
        <fullName evidence="2">Uncharacterized protein</fullName>
    </submittedName>
</protein>
<accession>A0A7J7V3L5</accession>
<dbReference type="Proteomes" id="UP000527355">
    <property type="component" value="Unassembled WGS sequence"/>
</dbReference>
<feature type="compositionally biased region" description="Low complexity" evidence="1">
    <location>
        <begin position="202"/>
        <end position="211"/>
    </location>
</feature>
<reference evidence="2 3" key="1">
    <citation type="journal article" date="2020" name="Nature">
        <title>Six reference-quality genomes reveal evolution of bat adaptations.</title>
        <authorList>
            <person name="Jebb D."/>
            <person name="Huang Z."/>
            <person name="Pippel M."/>
            <person name="Hughes G.M."/>
            <person name="Lavrichenko K."/>
            <person name="Devanna P."/>
            <person name="Winkler S."/>
            <person name="Jermiin L.S."/>
            <person name="Skirmuntt E.C."/>
            <person name="Katzourakis A."/>
            <person name="Burkitt-Gray L."/>
            <person name="Ray D.A."/>
            <person name="Sullivan K.A.M."/>
            <person name="Roscito J.G."/>
            <person name="Kirilenko B.M."/>
            <person name="Davalos L.M."/>
            <person name="Corthals A.P."/>
            <person name="Power M.L."/>
            <person name="Jones G."/>
            <person name="Ransome R.D."/>
            <person name="Dechmann D.K.N."/>
            <person name="Locatelli A.G."/>
            <person name="Puechmaille S.J."/>
            <person name="Fedrigo O."/>
            <person name="Jarvis E.D."/>
            <person name="Hiller M."/>
            <person name="Vernes S.C."/>
            <person name="Myers E.W."/>
            <person name="Teeling E.C."/>
        </authorList>
    </citation>
    <scope>NUCLEOTIDE SEQUENCE [LARGE SCALE GENOMIC DNA]</scope>
    <source>
        <strain evidence="2">MMyoMyo1</strain>
        <tissue evidence="2">Flight muscle</tissue>
    </source>
</reference>
<evidence type="ECO:0000313" key="2">
    <source>
        <dbReference type="EMBL" id="KAF6319674.1"/>
    </source>
</evidence>
<sequence>MALACPADLSGAARSPNFQTLPQTPARRPLCPPDPARPCVSTSLQAPGPEAITNQHRDAWGPAPTADRLRPRWVRPDCGPVGPTHSPPPPAHPTWAAPRWRLLAPGGEQGPACHRWPLGCPPAAWALGLLGPAGHTHHVCVPERSTVHPWSPQPPARPAVTATPQGTGGGGAAPGAPTGRGFPSECQGLRGTTQTAPHGAASSPPTLGSLPPTLGSPRLHWCHLTWTCVLLAEPISFSD</sequence>
<keyword evidence="3" id="KW-1185">Reference proteome</keyword>